<reference evidence="14 15" key="1">
    <citation type="submission" date="2016-07" db="EMBL/GenBank/DDBJ databases">
        <title>Pervasive Adenine N6-methylation of Active Genes in Fungi.</title>
        <authorList>
            <consortium name="DOE Joint Genome Institute"/>
            <person name="Mondo S.J."/>
            <person name="Dannebaum R.O."/>
            <person name="Kuo R.C."/>
            <person name="Labutti K."/>
            <person name="Haridas S."/>
            <person name="Kuo A."/>
            <person name="Salamov A."/>
            <person name="Ahrendt S.R."/>
            <person name="Lipzen A."/>
            <person name="Sullivan W."/>
            <person name="Andreopoulos W.B."/>
            <person name="Clum A."/>
            <person name="Lindquist E."/>
            <person name="Daum C."/>
            <person name="Ramamoorthy G.K."/>
            <person name="Gryganskyi A."/>
            <person name="Culley D."/>
            <person name="Magnuson J.K."/>
            <person name="James T.Y."/>
            <person name="O'Malley M.A."/>
            <person name="Stajich J.E."/>
            <person name="Spatafora J.W."/>
            <person name="Visel A."/>
            <person name="Grigoriev I.V."/>
        </authorList>
    </citation>
    <scope>NUCLEOTIDE SEQUENCE [LARGE SCALE GENOMIC DNA]</scope>
    <source>
        <strain evidence="14 15">12-1054</strain>
    </source>
</reference>
<dbReference type="GO" id="GO:0005739">
    <property type="term" value="C:mitochondrion"/>
    <property type="evidence" value="ECO:0007669"/>
    <property type="project" value="TreeGrafter"/>
</dbReference>
<keyword evidence="15" id="KW-1185">Reference proteome</keyword>
<dbReference type="InterPro" id="IPR023468">
    <property type="entry name" value="Riboflavin_kinase"/>
</dbReference>
<dbReference type="PANTHER" id="PTHR22749:SF6">
    <property type="entry name" value="RIBOFLAVIN KINASE"/>
    <property type="match status" value="1"/>
</dbReference>
<evidence type="ECO:0000256" key="12">
    <source>
        <dbReference type="SAM" id="MobiDB-lite"/>
    </source>
</evidence>
<dbReference type="RefSeq" id="XP_040728224.1">
    <property type="nucleotide sequence ID" value="XM_040870823.1"/>
</dbReference>
<dbReference type="SMART" id="SM00904">
    <property type="entry name" value="Flavokinase"/>
    <property type="match status" value="1"/>
</dbReference>
<evidence type="ECO:0000256" key="5">
    <source>
        <dbReference type="ARBA" id="ARBA00017394"/>
    </source>
</evidence>
<keyword evidence="6" id="KW-0285">Flavoprotein</keyword>
<dbReference type="GO" id="GO:0005524">
    <property type="term" value="F:ATP binding"/>
    <property type="evidence" value="ECO:0007669"/>
    <property type="project" value="UniProtKB-KW"/>
</dbReference>
<protein>
    <recommendedName>
        <fullName evidence="5">Riboflavin kinase</fullName>
        <ecNumber evidence="4">2.7.1.26</ecNumber>
    </recommendedName>
    <alternativeName>
        <fullName evidence="11">Flavin mononucleotide kinase 1</fullName>
    </alternativeName>
</protein>
<dbReference type="OrthoDB" id="276388at2759"/>
<dbReference type="Pfam" id="PF01687">
    <property type="entry name" value="Flavokinase"/>
    <property type="match status" value="1"/>
</dbReference>
<keyword evidence="8" id="KW-0808">Transferase</keyword>
<dbReference type="GO" id="GO:0009398">
    <property type="term" value="P:FMN biosynthetic process"/>
    <property type="evidence" value="ECO:0007669"/>
    <property type="project" value="UniProtKB-UniPathway"/>
</dbReference>
<evidence type="ECO:0000256" key="4">
    <source>
        <dbReference type="ARBA" id="ARBA00012105"/>
    </source>
</evidence>
<evidence type="ECO:0000313" key="15">
    <source>
        <dbReference type="Proteomes" id="UP000193685"/>
    </source>
</evidence>
<evidence type="ECO:0000256" key="10">
    <source>
        <dbReference type="ARBA" id="ARBA00022840"/>
    </source>
</evidence>
<comment type="pathway">
    <text evidence="2">Cofactor biosynthesis; FMN biosynthesis; FMN from riboflavin (ATP route): step 1/1.</text>
</comment>
<dbReference type="Gene3D" id="2.40.30.30">
    <property type="entry name" value="Riboflavin kinase-like"/>
    <property type="match status" value="1"/>
</dbReference>
<evidence type="ECO:0000256" key="2">
    <source>
        <dbReference type="ARBA" id="ARBA00005201"/>
    </source>
</evidence>
<evidence type="ECO:0000256" key="7">
    <source>
        <dbReference type="ARBA" id="ARBA00022643"/>
    </source>
</evidence>
<evidence type="ECO:0000256" key="3">
    <source>
        <dbReference type="ARBA" id="ARBA00010108"/>
    </source>
</evidence>
<dbReference type="AlphaFoldDB" id="A0A1Y2FUT8"/>
<feature type="domain" description="Riboflavin kinase" evidence="13">
    <location>
        <begin position="32"/>
        <end position="164"/>
    </location>
</feature>
<accession>A0A1Y2FUT8</accession>
<gene>
    <name evidence="14" type="ORF">BCR37DRAFT_390259</name>
</gene>
<dbReference type="GO" id="GO:0008531">
    <property type="term" value="F:riboflavin kinase activity"/>
    <property type="evidence" value="ECO:0007669"/>
    <property type="project" value="UniProtKB-EC"/>
</dbReference>
<evidence type="ECO:0000256" key="6">
    <source>
        <dbReference type="ARBA" id="ARBA00022630"/>
    </source>
</evidence>
<keyword evidence="14" id="KW-0418">Kinase</keyword>
<proteinExistence type="inferred from homology"/>
<feature type="compositionally biased region" description="Basic and acidic residues" evidence="12">
    <location>
        <begin position="13"/>
        <end position="28"/>
    </location>
</feature>
<comment type="caution">
    <text evidence="14">The sequence shown here is derived from an EMBL/GenBank/DDBJ whole genome shotgun (WGS) entry which is preliminary data.</text>
</comment>
<dbReference type="Proteomes" id="UP000193685">
    <property type="component" value="Unassembled WGS sequence"/>
</dbReference>
<dbReference type="GeneID" id="63787422"/>
<evidence type="ECO:0000256" key="9">
    <source>
        <dbReference type="ARBA" id="ARBA00022741"/>
    </source>
</evidence>
<dbReference type="UniPathway" id="UPA00276">
    <property type="reaction ID" value="UER00406"/>
</dbReference>
<name>A0A1Y2FUT8_PROLT</name>
<dbReference type="PANTHER" id="PTHR22749">
    <property type="entry name" value="RIBOFLAVIN KINASE/FMN ADENYLYLTRANSFERASE"/>
    <property type="match status" value="1"/>
</dbReference>
<evidence type="ECO:0000256" key="8">
    <source>
        <dbReference type="ARBA" id="ARBA00022679"/>
    </source>
</evidence>
<dbReference type="STRING" id="56484.A0A1Y2FUT8"/>
<sequence>MSDAPSASTPAARPEHRPRVVDPEDGPKEPFPICIQGDVVKGFGRGSKELGIPTANLSEEAIPQLLEHAQSGIYYGLARVLHNGDGPDGQVHQMVMSVGWNPFYKNTVRSAEVHIMHKFAGDFYGKQIKVIVIGFIRPEYNYTSMESLVEDINEDMQVCRRSLDRDAYKQYFKDEFLFVDVKL</sequence>
<dbReference type="InterPro" id="IPR023465">
    <property type="entry name" value="Riboflavin_kinase_dom_sf"/>
</dbReference>
<evidence type="ECO:0000256" key="1">
    <source>
        <dbReference type="ARBA" id="ARBA00003572"/>
    </source>
</evidence>
<dbReference type="GO" id="GO:0009231">
    <property type="term" value="P:riboflavin biosynthetic process"/>
    <property type="evidence" value="ECO:0007669"/>
    <property type="project" value="InterPro"/>
</dbReference>
<dbReference type="OMA" id="NGEVHKM"/>
<dbReference type="EMBL" id="MCFI01000001">
    <property type="protein sequence ID" value="ORY87729.1"/>
    <property type="molecule type" value="Genomic_DNA"/>
</dbReference>
<dbReference type="InterPro" id="IPR015865">
    <property type="entry name" value="Riboflavin_kinase_bac/euk"/>
</dbReference>
<organism evidence="14 15">
    <name type="scientific">Protomyces lactucae-debilis</name>
    <dbReference type="NCBI Taxonomy" id="2754530"/>
    <lineage>
        <taxon>Eukaryota</taxon>
        <taxon>Fungi</taxon>
        <taxon>Dikarya</taxon>
        <taxon>Ascomycota</taxon>
        <taxon>Taphrinomycotina</taxon>
        <taxon>Taphrinomycetes</taxon>
        <taxon>Taphrinales</taxon>
        <taxon>Protomycetaceae</taxon>
        <taxon>Protomyces</taxon>
    </lineage>
</organism>
<dbReference type="EC" id="2.7.1.26" evidence="4"/>
<evidence type="ECO:0000259" key="13">
    <source>
        <dbReference type="SMART" id="SM00904"/>
    </source>
</evidence>
<evidence type="ECO:0000313" key="14">
    <source>
        <dbReference type="EMBL" id="ORY87729.1"/>
    </source>
</evidence>
<comment type="function">
    <text evidence="1">Catalyzes the phosphorylation of riboflavin (vitamin B2) to form flavin mononucleotide (FMN) coenzyme.</text>
</comment>
<evidence type="ECO:0000256" key="11">
    <source>
        <dbReference type="ARBA" id="ARBA00029960"/>
    </source>
</evidence>
<keyword evidence="9" id="KW-0547">Nucleotide-binding</keyword>
<feature type="region of interest" description="Disordered" evidence="12">
    <location>
        <begin position="1"/>
        <end position="31"/>
    </location>
</feature>
<keyword evidence="10" id="KW-0067">ATP-binding</keyword>
<keyword evidence="7" id="KW-0288">FMN</keyword>
<dbReference type="SUPFAM" id="SSF82114">
    <property type="entry name" value="Riboflavin kinase-like"/>
    <property type="match status" value="1"/>
</dbReference>
<comment type="similarity">
    <text evidence="3">Belongs to the flavokinase family.</text>
</comment>